<name>A0A1A8Y191_9RHOO</name>
<organism evidence="2 3">
    <name type="scientific">Candidatus Propionivibrio aalborgensis</name>
    <dbReference type="NCBI Taxonomy" id="1860101"/>
    <lineage>
        <taxon>Bacteria</taxon>
        <taxon>Pseudomonadati</taxon>
        <taxon>Pseudomonadota</taxon>
        <taxon>Betaproteobacteria</taxon>
        <taxon>Rhodocyclales</taxon>
        <taxon>Rhodocyclaceae</taxon>
        <taxon>Propionivibrio</taxon>
    </lineage>
</organism>
<evidence type="ECO:0000313" key="3">
    <source>
        <dbReference type="Proteomes" id="UP000199600"/>
    </source>
</evidence>
<gene>
    <name evidence="2" type="ORF">PROAA_610066</name>
</gene>
<evidence type="ECO:0000313" key="2">
    <source>
        <dbReference type="EMBL" id="SBT10706.1"/>
    </source>
</evidence>
<dbReference type="Proteomes" id="UP000199600">
    <property type="component" value="Unassembled WGS sequence"/>
</dbReference>
<dbReference type="EMBL" id="FLQY01000364">
    <property type="protein sequence ID" value="SBT10706.1"/>
    <property type="molecule type" value="Genomic_DNA"/>
</dbReference>
<reference evidence="2 3" key="1">
    <citation type="submission" date="2016-06" db="EMBL/GenBank/DDBJ databases">
        <authorList>
            <person name="Kjaerup R.B."/>
            <person name="Dalgaard T.S."/>
            <person name="Juul-Madsen H.R."/>
        </authorList>
    </citation>
    <scope>NUCLEOTIDE SEQUENCE [LARGE SCALE GENOMIC DNA]</scope>
    <source>
        <strain evidence="2">2</strain>
    </source>
</reference>
<accession>A0A1A8Y191</accession>
<feature type="region of interest" description="Disordered" evidence="1">
    <location>
        <begin position="1"/>
        <end position="26"/>
    </location>
</feature>
<protein>
    <submittedName>
        <fullName evidence="2">Uncharacterized protein</fullName>
    </submittedName>
</protein>
<proteinExistence type="predicted"/>
<evidence type="ECO:0000256" key="1">
    <source>
        <dbReference type="SAM" id="MobiDB-lite"/>
    </source>
</evidence>
<feature type="compositionally biased region" description="Gly residues" evidence="1">
    <location>
        <begin position="1"/>
        <end position="11"/>
    </location>
</feature>
<sequence length="58" mass="6407">MNAKRGGPGRGQGRKPIAKDGELMQARPVRMTDEEWGKCKRLGGAAWVRAKIKATRET</sequence>
<dbReference type="RefSeq" id="WP_186412276.1">
    <property type="nucleotide sequence ID" value="NZ_FLQY01000364.1"/>
</dbReference>
<dbReference type="AlphaFoldDB" id="A0A1A8Y191"/>
<keyword evidence="3" id="KW-1185">Reference proteome</keyword>